<dbReference type="Pfam" id="PF00023">
    <property type="entry name" value="Ank"/>
    <property type="match status" value="1"/>
</dbReference>
<evidence type="ECO:0000256" key="4">
    <source>
        <dbReference type="ARBA" id="ARBA00022568"/>
    </source>
</evidence>
<dbReference type="EnsemblMetazoa" id="PPA34783.1">
    <property type="protein sequence ID" value="PPA34783.1"/>
    <property type="gene ID" value="WBGene00273152"/>
</dbReference>
<dbReference type="InterPro" id="IPR005821">
    <property type="entry name" value="Ion_trans_dom"/>
</dbReference>
<dbReference type="InterPro" id="IPR002110">
    <property type="entry name" value="Ankyrin_rpt"/>
</dbReference>
<keyword evidence="9" id="KW-1133">Transmembrane helix</keyword>
<evidence type="ECO:0000256" key="9">
    <source>
        <dbReference type="ARBA" id="ARBA00022989"/>
    </source>
</evidence>
<keyword evidence="11" id="KW-0472">Membrane</keyword>
<evidence type="ECO:0000256" key="8">
    <source>
        <dbReference type="ARBA" id="ARBA00022837"/>
    </source>
</evidence>
<keyword evidence="3" id="KW-1003">Cell membrane</keyword>
<sequence length="1063" mass="121927">MGAGASSEDGSKKGGIGGMGRLREDMKLYRLVDLHAGGELIPWMRYAQRSGDHSIVDSYIDVKVCEFLYNQGKGKLVAVTDLVKMRNKERNERLGAFSRKKGKGKSGPNILDDFDQENANAGDLKKALKLLDGGGKGGKNESKYREMCWKTDERGSMGETIIGVCFLNGSDIHNKLALKILDAFPKLVNDINLSEDYYGLSPLHQAVVNQDVRMVSVLLKRGADVNIRCYGAFFCAEDQKASRTDSLEHEYVELSPRTNYTGSMYFGEYPLSFAACMNHPDCYRLLIAYKANPNAQDTNGNTVLHLCVIHEKLEMFRLAVETGASLRIMNKQKLTPLTLAAKLAKKKMFLEILSMEGDTMWEYGPSSKTAYPLAKAFRFIIRIIFLNMQKSCFNTDRLGIGKDCLTDRHNQRNKWWNERGERVVAGRVRGNHSSSRITGRSARGSAGNEVESVWEDELVQIALPLHRLLFLLLLCLHDETLFGDDQVGDTRRVAQADGRGFSKLGMEESEDHLQDLTMGMINMGGFRNDSISKYFYESGDGERFDRTQTMCHLNEYQKYEYYHGYFRLVCECAVVTLIVLQIVLDARDIQRIGRKKWFDIYILKYPEVLKLQYAFPAKLSYKISYFLVLAVVPMRLLCNQSDVFLVIDNALSNISVILTTIHFLYFCRAIKFIGPFVLMIYTIIATDIIRFLLIYSIFLVGFSQSFYIIFTSCQRENDILKAAGNTIGREFDNIMQSPVDALIRTFIMTIGEFMVLYRELAACPVDLMRTIGKGVFVMFELCVSILQFNLLIAMMTRTYETIFLTRKEWKRQWAQVILMLELSLSPRERLTALLSYSRPTGTNKQARSFVVSKKLDTRNLEEFDKQVQKEKQDTLKEEKRLLARRKKIESEAAGRPMTTMFNFVSHLTSYVRPTSMMLFLLFVVSTIQAHIWGNRFVEQNPRDKLFMASYVFVTISLQRKVWLGAPTINAEPQEGRWHLIPVELTSVRTEVKPDGVYYQFDALCRESTCLRYKVAPEFVSKELCTERSNGFSYLIRLVLVEMPKNRSHYYVEDKQFLGFYQHY</sequence>
<evidence type="ECO:0000256" key="5">
    <source>
        <dbReference type="ARBA" id="ARBA00022673"/>
    </source>
</evidence>
<evidence type="ECO:0000256" key="2">
    <source>
        <dbReference type="ARBA" id="ARBA00022448"/>
    </source>
</evidence>
<dbReference type="Pfam" id="PF00520">
    <property type="entry name" value="Ion_trans"/>
    <property type="match status" value="1"/>
</dbReference>
<evidence type="ECO:0000256" key="3">
    <source>
        <dbReference type="ARBA" id="ARBA00022475"/>
    </source>
</evidence>
<dbReference type="Proteomes" id="UP000005239">
    <property type="component" value="Unassembled WGS sequence"/>
</dbReference>
<evidence type="ECO:0000256" key="11">
    <source>
        <dbReference type="ARBA" id="ARBA00023136"/>
    </source>
</evidence>
<keyword evidence="8" id="KW-0106">Calcium</keyword>
<dbReference type="GO" id="GO:0005262">
    <property type="term" value="F:calcium channel activity"/>
    <property type="evidence" value="ECO:0000318"/>
    <property type="project" value="GO_Central"/>
</dbReference>
<dbReference type="InterPro" id="IPR024862">
    <property type="entry name" value="TRPV"/>
</dbReference>
<dbReference type="InterPro" id="IPR036770">
    <property type="entry name" value="Ankyrin_rpt-contain_sf"/>
</dbReference>
<evidence type="ECO:0000256" key="1">
    <source>
        <dbReference type="ARBA" id="ARBA00004651"/>
    </source>
</evidence>
<dbReference type="Pfam" id="PF12796">
    <property type="entry name" value="Ank_2"/>
    <property type="match status" value="1"/>
</dbReference>
<feature type="domain" description="Ion transport" evidence="13">
    <location>
        <begin position="631"/>
        <end position="802"/>
    </location>
</feature>
<dbReference type="FunFam" id="1.25.40.20:FF:000181">
    <property type="entry name" value="Nanchung, isoform A"/>
    <property type="match status" value="1"/>
</dbReference>
<name>A0A2A6C7F9_PRIPA</name>
<dbReference type="GO" id="GO:0005886">
    <property type="term" value="C:plasma membrane"/>
    <property type="evidence" value="ECO:0000318"/>
    <property type="project" value="GO_Central"/>
</dbReference>
<comment type="subcellular location">
    <subcellularLocation>
        <location evidence="1">Cell membrane</location>
        <topology evidence="1">Multi-pass membrane protein</topology>
    </subcellularLocation>
</comment>
<evidence type="ECO:0000256" key="6">
    <source>
        <dbReference type="ARBA" id="ARBA00022692"/>
    </source>
</evidence>
<reference evidence="15" key="1">
    <citation type="journal article" date="2008" name="Nat. Genet.">
        <title>The Pristionchus pacificus genome provides a unique perspective on nematode lifestyle and parasitism.</title>
        <authorList>
            <person name="Dieterich C."/>
            <person name="Clifton S.W."/>
            <person name="Schuster L.N."/>
            <person name="Chinwalla A."/>
            <person name="Delehaunty K."/>
            <person name="Dinkelacker I."/>
            <person name="Fulton L."/>
            <person name="Fulton R."/>
            <person name="Godfrey J."/>
            <person name="Minx P."/>
            <person name="Mitreva M."/>
            <person name="Roeseler W."/>
            <person name="Tian H."/>
            <person name="Witte H."/>
            <person name="Yang S.P."/>
            <person name="Wilson R.K."/>
            <person name="Sommer R.J."/>
        </authorList>
    </citation>
    <scope>NUCLEOTIDE SEQUENCE [LARGE SCALE GENOMIC DNA]</scope>
    <source>
        <strain evidence="15">PS312</strain>
    </source>
</reference>
<dbReference type="OrthoDB" id="533508at2759"/>
<dbReference type="PROSITE" id="PS50297">
    <property type="entry name" value="ANK_REP_REGION"/>
    <property type="match status" value="2"/>
</dbReference>
<accession>A0A8R1YRQ0</accession>
<keyword evidence="4" id="KW-0109">Calcium transport</keyword>
<dbReference type="GO" id="GO:0098703">
    <property type="term" value="P:calcium ion import across plasma membrane"/>
    <property type="evidence" value="ECO:0000318"/>
    <property type="project" value="GO_Central"/>
</dbReference>
<evidence type="ECO:0000259" key="13">
    <source>
        <dbReference type="Pfam" id="PF00520"/>
    </source>
</evidence>
<evidence type="ECO:0000313" key="14">
    <source>
        <dbReference type="EnsemblMetazoa" id="PPA34783.1"/>
    </source>
</evidence>
<dbReference type="SUPFAM" id="SSF48403">
    <property type="entry name" value="Ankyrin repeat"/>
    <property type="match status" value="1"/>
</dbReference>
<protein>
    <submittedName>
        <fullName evidence="14">Ankyrin repeat-containing protein</fullName>
    </submittedName>
</protein>
<dbReference type="PROSITE" id="PS50088">
    <property type="entry name" value="ANK_REPEAT"/>
    <property type="match status" value="3"/>
</dbReference>
<evidence type="ECO:0000256" key="10">
    <source>
        <dbReference type="ARBA" id="ARBA00023065"/>
    </source>
</evidence>
<dbReference type="PANTHER" id="PTHR10582:SF30">
    <property type="entry name" value="ION TRANSPORT DOMAIN-CONTAINING PROTEIN"/>
    <property type="match status" value="1"/>
</dbReference>
<keyword evidence="10" id="KW-0406">Ion transport</keyword>
<accession>A0A2A6C7F9</accession>
<evidence type="ECO:0000256" key="7">
    <source>
        <dbReference type="ARBA" id="ARBA00022737"/>
    </source>
</evidence>
<keyword evidence="7" id="KW-0677">Repeat</keyword>
<keyword evidence="12" id="KW-0407">Ion channel</keyword>
<reference evidence="14" key="2">
    <citation type="submission" date="2022-06" db="UniProtKB">
        <authorList>
            <consortium name="EnsemblMetazoa"/>
        </authorList>
    </citation>
    <scope>IDENTIFICATION</scope>
    <source>
        <strain evidence="14">PS312</strain>
    </source>
</reference>
<dbReference type="Gene3D" id="1.25.40.20">
    <property type="entry name" value="Ankyrin repeat-containing domain"/>
    <property type="match status" value="1"/>
</dbReference>
<evidence type="ECO:0000313" key="15">
    <source>
        <dbReference type="Proteomes" id="UP000005239"/>
    </source>
</evidence>
<keyword evidence="5" id="KW-0107">Calcium channel</keyword>
<gene>
    <name evidence="14" type="primary">WBGene00273152</name>
</gene>
<dbReference type="PANTHER" id="PTHR10582">
    <property type="entry name" value="TRANSIENT RECEPTOR POTENTIAL ION CHANNEL PROTEIN"/>
    <property type="match status" value="1"/>
</dbReference>
<dbReference type="AlphaFoldDB" id="A0A2A6C7F9"/>
<proteinExistence type="predicted"/>
<keyword evidence="6" id="KW-0812">Transmembrane</keyword>
<evidence type="ECO:0000256" key="12">
    <source>
        <dbReference type="ARBA" id="ARBA00023303"/>
    </source>
</evidence>
<organism evidence="14 15">
    <name type="scientific">Pristionchus pacificus</name>
    <name type="common">Parasitic nematode worm</name>
    <dbReference type="NCBI Taxonomy" id="54126"/>
    <lineage>
        <taxon>Eukaryota</taxon>
        <taxon>Metazoa</taxon>
        <taxon>Ecdysozoa</taxon>
        <taxon>Nematoda</taxon>
        <taxon>Chromadorea</taxon>
        <taxon>Rhabditida</taxon>
        <taxon>Rhabditina</taxon>
        <taxon>Diplogasteromorpha</taxon>
        <taxon>Diplogasteroidea</taxon>
        <taxon>Neodiplogasteridae</taxon>
        <taxon>Pristionchus</taxon>
    </lineage>
</organism>
<keyword evidence="2" id="KW-0813">Transport</keyword>
<keyword evidence="15" id="KW-1185">Reference proteome</keyword>
<dbReference type="SMART" id="SM00248">
    <property type="entry name" value="ANK"/>
    <property type="match status" value="4"/>
</dbReference>